<dbReference type="AlphaFoldDB" id="A0A1M5BVD6"/>
<dbReference type="RefSeq" id="WP_072835859.1">
    <property type="nucleotide sequence ID" value="NZ_FQUU01000011.1"/>
</dbReference>
<name>A0A1M5BVD6_9BACT</name>
<accession>A0A1M5BVD6</accession>
<organism evidence="1 2">
    <name type="scientific">Flavisolibacter ginsengisoli DSM 18119</name>
    <dbReference type="NCBI Taxonomy" id="1121884"/>
    <lineage>
        <taxon>Bacteria</taxon>
        <taxon>Pseudomonadati</taxon>
        <taxon>Bacteroidota</taxon>
        <taxon>Chitinophagia</taxon>
        <taxon>Chitinophagales</taxon>
        <taxon>Chitinophagaceae</taxon>
        <taxon>Flavisolibacter</taxon>
    </lineage>
</organism>
<sequence length="200" mass="23719">MAKQVGHVKLTGTVCGDINCYKDVDWGFLVRMLPGVDSKRFWKDPAFEGSRRSAERFAIGNIMSSIIYRFVPLKRRYPRLFTQVRRIAIAFLKQGSEKRDVFSALFTFLTEQKRISLTREQFDLLLSSFEEELKARIQEQKPEKEKKMKNKMHIKVEAPLSEEDIEYFKLYMDDIEWTIKFEGDFPEDYRIPLFMLKHAV</sequence>
<proteinExistence type="predicted"/>
<evidence type="ECO:0000313" key="1">
    <source>
        <dbReference type="EMBL" id="SHF46370.1"/>
    </source>
</evidence>
<keyword evidence="2" id="KW-1185">Reference proteome</keyword>
<dbReference type="OrthoDB" id="681012at2"/>
<gene>
    <name evidence="1" type="ORF">SAMN02745131_02693</name>
</gene>
<evidence type="ECO:0000313" key="2">
    <source>
        <dbReference type="Proteomes" id="UP000184048"/>
    </source>
</evidence>
<dbReference type="EMBL" id="FQUU01000011">
    <property type="protein sequence ID" value="SHF46370.1"/>
    <property type="molecule type" value="Genomic_DNA"/>
</dbReference>
<reference evidence="1 2" key="1">
    <citation type="submission" date="2016-11" db="EMBL/GenBank/DDBJ databases">
        <authorList>
            <person name="Jaros S."/>
            <person name="Januszkiewicz K."/>
            <person name="Wedrychowicz H."/>
        </authorList>
    </citation>
    <scope>NUCLEOTIDE SEQUENCE [LARGE SCALE GENOMIC DNA]</scope>
    <source>
        <strain evidence="1 2">DSM 18119</strain>
    </source>
</reference>
<protein>
    <submittedName>
        <fullName evidence="1">Uncharacterized protein</fullName>
    </submittedName>
</protein>
<dbReference type="Proteomes" id="UP000184048">
    <property type="component" value="Unassembled WGS sequence"/>
</dbReference>